<name>A0ABT1YP74_9BACL</name>
<sequence length="42" mass="4886">MGAAKKPLILFFAFILFLCTILPLPRTYAEVHINRFVISWFS</sequence>
<protein>
    <submittedName>
        <fullName evidence="1">Uncharacterized protein</fullName>
    </submittedName>
</protein>
<proteinExistence type="predicted"/>
<gene>
    <name evidence="1" type="ORF">NV381_26940</name>
</gene>
<keyword evidence="2" id="KW-1185">Reference proteome</keyword>
<dbReference type="EMBL" id="JANQBD010000022">
    <property type="protein sequence ID" value="MCR8634842.1"/>
    <property type="molecule type" value="Genomic_DNA"/>
</dbReference>
<reference evidence="1 2" key="1">
    <citation type="submission" date="2022-08" db="EMBL/GenBank/DDBJ databases">
        <title>Paenibacillus endoradicis sp. nov., Paenibacillus radicibacter sp. nov and Paenibacillus pararadicis sp. nov., three cold-adapted plant growth-promoting bacteria isolated from root of Larix gmelinii in Great Khingan.</title>
        <authorList>
            <person name="Xue H."/>
        </authorList>
    </citation>
    <scope>NUCLEOTIDE SEQUENCE [LARGE SCALE GENOMIC DNA]</scope>
    <source>
        <strain evidence="1 2">N5-1-1-5</strain>
    </source>
</reference>
<organism evidence="1 2">
    <name type="scientific">Paenibacillus radicis</name>
    <name type="common">ex Xue et al. 2023</name>
    <dbReference type="NCBI Taxonomy" id="2972489"/>
    <lineage>
        <taxon>Bacteria</taxon>
        <taxon>Bacillati</taxon>
        <taxon>Bacillota</taxon>
        <taxon>Bacilli</taxon>
        <taxon>Bacillales</taxon>
        <taxon>Paenibacillaceae</taxon>
        <taxon>Paenibacillus</taxon>
    </lineage>
</organism>
<comment type="caution">
    <text evidence="1">The sequence shown here is derived from an EMBL/GenBank/DDBJ whole genome shotgun (WGS) entry which is preliminary data.</text>
</comment>
<dbReference type="RefSeq" id="WP_258216396.1">
    <property type="nucleotide sequence ID" value="NZ_JANQBD010000022.1"/>
</dbReference>
<evidence type="ECO:0000313" key="1">
    <source>
        <dbReference type="EMBL" id="MCR8634842.1"/>
    </source>
</evidence>
<evidence type="ECO:0000313" key="2">
    <source>
        <dbReference type="Proteomes" id="UP001300012"/>
    </source>
</evidence>
<dbReference type="Proteomes" id="UP001300012">
    <property type="component" value="Unassembled WGS sequence"/>
</dbReference>
<accession>A0ABT1YP74</accession>